<feature type="compositionally biased region" description="Basic residues" evidence="4">
    <location>
        <begin position="15"/>
        <end position="29"/>
    </location>
</feature>
<evidence type="ECO:0000256" key="1">
    <source>
        <dbReference type="ARBA" id="ARBA00022630"/>
    </source>
</evidence>
<dbReference type="InterPro" id="IPR014710">
    <property type="entry name" value="RmlC-like_jellyroll"/>
</dbReference>
<dbReference type="PANTHER" id="PTHR47429">
    <property type="entry name" value="PROTEIN TWIN LOV 1"/>
    <property type="match status" value="1"/>
</dbReference>
<sequence>MSASVKTQLPVIPRSHTHAISKRPAQRPKARPDRFANMNPWETCALQYHFPEPAGNDDQERTLTQRQRPENADPVMYPGLYCPSGFDMMSILFRVMGRSSPKVELGPIDCSVALVLCDLAQPDCPIVYASEAFTFLTGYSNAEILGRNCRFLQAPGGKVSRSSPRNFSLSHRPPSPSLIPSLVPRVFVLCLSSATLSFIHPTDNLFQEIRVRGPAIIKMPLRGPVSVTAYKKSTAEIVQIGPMTGYIYEDGSHTDTRVGCATLEIPPGVKGPPMHWHRFHDELFFIVKGQMVFVAVADDVGTVRFSTPEGDTDLQAGELMVVPPRAVHTFSNPSATEGAEFYMTATPGYYIDYFRMLGKITADKAKLSPAETEHLMALFGTFPPEVESEP</sequence>
<dbReference type="PROSITE" id="PS50112">
    <property type="entry name" value="PAS"/>
    <property type="match status" value="1"/>
</dbReference>
<dbReference type="InterPro" id="IPR011051">
    <property type="entry name" value="RmlC_Cupin_sf"/>
</dbReference>
<dbReference type="Proteomes" id="UP000044602">
    <property type="component" value="Unassembled WGS sequence"/>
</dbReference>
<keyword evidence="1" id="KW-0285">Flavoprotein</keyword>
<name>A0A0G4MPI9_VERLO</name>
<organism evidence="6 7">
    <name type="scientific">Verticillium longisporum</name>
    <name type="common">Verticillium dahliae var. longisporum</name>
    <dbReference type="NCBI Taxonomy" id="100787"/>
    <lineage>
        <taxon>Eukaryota</taxon>
        <taxon>Fungi</taxon>
        <taxon>Dikarya</taxon>
        <taxon>Ascomycota</taxon>
        <taxon>Pezizomycotina</taxon>
        <taxon>Sordariomycetes</taxon>
        <taxon>Hypocreomycetidae</taxon>
        <taxon>Glomerellales</taxon>
        <taxon>Plectosphaerellaceae</taxon>
        <taxon>Verticillium</taxon>
    </lineage>
</organism>
<dbReference type="InterPro" id="IPR035965">
    <property type="entry name" value="PAS-like_dom_sf"/>
</dbReference>
<feature type="region of interest" description="Disordered" evidence="4">
    <location>
        <begin position="1"/>
        <end position="33"/>
    </location>
</feature>
<dbReference type="GO" id="GO:0005634">
    <property type="term" value="C:nucleus"/>
    <property type="evidence" value="ECO:0007669"/>
    <property type="project" value="TreeGrafter"/>
</dbReference>
<dbReference type="EMBL" id="CVQH01023972">
    <property type="protein sequence ID" value="CRK36223.1"/>
    <property type="molecule type" value="Genomic_DNA"/>
</dbReference>
<protein>
    <recommendedName>
        <fullName evidence="5">PAS domain-containing protein</fullName>
    </recommendedName>
</protein>
<dbReference type="PANTHER" id="PTHR47429:SF7">
    <property type="entry name" value="GATA-FACTOR"/>
    <property type="match status" value="1"/>
</dbReference>
<dbReference type="Gene3D" id="2.60.120.10">
    <property type="entry name" value="Jelly Rolls"/>
    <property type="match status" value="1"/>
</dbReference>
<dbReference type="InterPro" id="IPR000014">
    <property type="entry name" value="PAS"/>
</dbReference>
<evidence type="ECO:0000256" key="2">
    <source>
        <dbReference type="ARBA" id="ARBA00022643"/>
    </source>
</evidence>
<dbReference type="AlphaFoldDB" id="A0A0G4MPI9"/>
<dbReference type="SUPFAM" id="SSF55785">
    <property type="entry name" value="PYP-like sensor domain (PAS domain)"/>
    <property type="match status" value="1"/>
</dbReference>
<keyword evidence="2" id="KW-0288">FMN</keyword>
<reference evidence="6 7" key="1">
    <citation type="submission" date="2015-05" db="EMBL/GenBank/DDBJ databases">
        <authorList>
            <person name="Wang D.B."/>
            <person name="Wang M."/>
        </authorList>
    </citation>
    <scope>NUCLEOTIDE SEQUENCE [LARGE SCALE GENOMIC DNA]</scope>
    <source>
        <strain evidence="6">VL1</strain>
    </source>
</reference>
<dbReference type="InterPro" id="IPR013096">
    <property type="entry name" value="Cupin_2"/>
</dbReference>
<evidence type="ECO:0000313" key="6">
    <source>
        <dbReference type="EMBL" id="CRK36223.1"/>
    </source>
</evidence>
<evidence type="ECO:0000256" key="3">
    <source>
        <dbReference type="ARBA" id="ARBA00022991"/>
    </source>
</evidence>
<dbReference type="SUPFAM" id="SSF51182">
    <property type="entry name" value="RmlC-like cupins"/>
    <property type="match status" value="1"/>
</dbReference>
<dbReference type="CDD" id="cd02208">
    <property type="entry name" value="cupin_RmlC-like"/>
    <property type="match status" value="1"/>
</dbReference>
<accession>A0A0G4MPI9</accession>
<evidence type="ECO:0000313" key="7">
    <source>
        <dbReference type="Proteomes" id="UP000044602"/>
    </source>
</evidence>
<dbReference type="Pfam" id="PF07883">
    <property type="entry name" value="Cupin_2"/>
    <property type="match status" value="1"/>
</dbReference>
<gene>
    <name evidence="6" type="ORF">BN1708_006985</name>
</gene>
<evidence type="ECO:0000259" key="5">
    <source>
        <dbReference type="PROSITE" id="PS50112"/>
    </source>
</evidence>
<dbReference type="Gene3D" id="3.30.450.20">
    <property type="entry name" value="PAS domain"/>
    <property type="match status" value="1"/>
</dbReference>
<feature type="domain" description="PAS" evidence="5">
    <location>
        <begin position="126"/>
        <end position="148"/>
    </location>
</feature>
<proteinExistence type="predicted"/>
<keyword evidence="3" id="KW-0157">Chromophore</keyword>
<dbReference type="STRING" id="100787.A0A0G4MPI9"/>
<keyword evidence="7" id="KW-1185">Reference proteome</keyword>
<evidence type="ECO:0000256" key="4">
    <source>
        <dbReference type="SAM" id="MobiDB-lite"/>
    </source>
</evidence>